<reference evidence="2" key="1">
    <citation type="submission" date="2015-12" db="EMBL/GenBank/DDBJ databases">
        <title>Gene expression during late stages of embryo sac development: a critical building block for successful pollen-pistil interactions.</title>
        <authorList>
            <person name="Liu Y."/>
            <person name="Joly V."/>
            <person name="Sabar M."/>
            <person name="Matton D.P."/>
        </authorList>
    </citation>
    <scope>NUCLEOTIDE SEQUENCE</scope>
</reference>
<dbReference type="EMBL" id="GEDG01027626">
    <property type="protein sequence ID" value="JAP13716.1"/>
    <property type="molecule type" value="Transcribed_RNA"/>
</dbReference>
<accession>A0A0V0H036</accession>
<proteinExistence type="predicted"/>
<name>A0A0V0H036_SOLCH</name>
<dbReference type="AlphaFoldDB" id="A0A0V0H036"/>
<keyword evidence="1" id="KW-1133">Transmembrane helix</keyword>
<feature type="transmembrane region" description="Helical" evidence="1">
    <location>
        <begin position="27"/>
        <end position="45"/>
    </location>
</feature>
<evidence type="ECO:0000256" key="1">
    <source>
        <dbReference type="SAM" id="Phobius"/>
    </source>
</evidence>
<protein>
    <submittedName>
        <fullName evidence="2">Putative ovule protein</fullName>
    </submittedName>
</protein>
<evidence type="ECO:0000313" key="2">
    <source>
        <dbReference type="EMBL" id="JAP13716.1"/>
    </source>
</evidence>
<keyword evidence="1" id="KW-0472">Membrane</keyword>
<keyword evidence="1" id="KW-0812">Transmembrane</keyword>
<sequence>MPCRNGHRFNNIPCVIPQKGGAKEKELREGVGVLLFFLLSYWLIIDYPFDQNGILIANKNMGTDLAVLCCFTTIILHS</sequence>
<organism evidence="2">
    <name type="scientific">Solanum chacoense</name>
    <name type="common">Chaco potato</name>
    <dbReference type="NCBI Taxonomy" id="4108"/>
    <lineage>
        <taxon>Eukaryota</taxon>
        <taxon>Viridiplantae</taxon>
        <taxon>Streptophyta</taxon>
        <taxon>Embryophyta</taxon>
        <taxon>Tracheophyta</taxon>
        <taxon>Spermatophyta</taxon>
        <taxon>Magnoliopsida</taxon>
        <taxon>eudicotyledons</taxon>
        <taxon>Gunneridae</taxon>
        <taxon>Pentapetalae</taxon>
        <taxon>asterids</taxon>
        <taxon>lamiids</taxon>
        <taxon>Solanales</taxon>
        <taxon>Solanaceae</taxon>
        <taxon>Solanoideae</taxon>
        <taxon>Solaneae</taxon>
        <taxon>Solanum</taxon>
    </lineage>
</organism>